<dbReference type="PROSITE" id="PS50931">
    <property type="entry name" value="HTH_LYSR"/>
    <property type="match status" value="1"/>
</dbReference>
<keyword evidence="3" id="KW-0238">DNA-binding</keyword>
<comment type="similarity">
    <text evidence="1">Belongs to the LysR transcriptional regulatory family.</text>
</comment>
<organism evidence="6 7">
    <name type="scientific">Limnospira platensis NIES-46</name>
    <dbReference type="NCBI Taxonomy" id="1236695"/>
    <lineage>
        <taxon>Bacteria</taxon>
        <taxon>Bacillati</taxon>
        <taxon>Cyanobacteriota</taxon>
        <taxon>Cyanophyceae</taxon>
        <taxon>Oscillatoriophycideae</taxon>
        <taxon>Oscillatoriales</taxon>
        <taxon>Sirenicapillariaceae</taxon>
        <taxon>Limnospira</taxon>
    </lineage>
</organism>
<dbReference type="InterPro" id="IPR036390">
    <property type="entry name" value="WH_DNA-bd_sf"/>
</dbReference>
<protein>
    <submittedName>
        <fullName evidence="6">LysR family transcriptional regulator</fullName>
    </submittedName>
</protein>
<keyword evidence="4" id="KW-0804">Transcription</keyword>
<dbReference type="Pfam" id="PF03466">
    <property type="entry name" value="LysR_substrate"/>
    <property type="match status" value="1"/>
</dbReference>
<dbReference type="Proteomes" id="UP000326169">
    <property type="component" value="Unassembled WGS sequence"/>
</dbReference>
<evidence type="ECO:0000313" key="6">
    <source>
        <dbReference type="EMBL" id="GCE96028.1"/>
    </source>
</evidence>
<comment type="caution">
    <text evidence="6">The sequence shown here is derived from an EMBL/GenBank/DDBJ whole genome shotgun (WGS) entry which is preliminary data.</text>
</comment>
<keyword evidence="7" id="KW-1185">Reference proteome</keyword>
<dbReference type="SUPFAM" id="SSF53850">
    <property type="entry name" value="Periplasmic binding protein-like II"/>
    <property type="match status" value="1"/>
</dbReference>
<dbReference type="PANTHER" id="PTHR30419">
    <property type="entry name" value="HTH-TYPE TRANSCRIPTIONAL REGULATOR YBHD"/>
    <property type="match status" value="1"/>
</dbReference>
<sequence length="284" mass="31260">MNLFHVRVLMAVVAKGSFSEAALDLNISQSSVSRAIASLENELGIPLLCRGRFGAHLTPIGEKVLGHAQKILELRETIDHEVNLEKGLQGSKVRVASFRSAATHILPPKVAEFRSRFPNVEVKITETDPVGVEQALRMGQVDIGLVPLPRSEEFDTWEIARDEYVVLLPNSKQPITQNLTWEELSAHAFILYNYAECTSAVREHWARWGQTLKIAYEIKEDSTIVSMVAQGLGAAILPRLAALPIPKSVKVRSLPVPLERAIGAAILSNGLHPPAVFAFLDVLR</sequence>
<dbReference type="InterPro" id="IPR050950">
    <property type="entry name" value="HTH-type_LysR_regulators"/>
</dbReference>
<dbReference type="Pfam" id="PF00126">
    <property type="entry name" value="HTH_1"/>
    <property type="match status" value="1"/>
</dbReference>
<dbReference type="Gene3D" id="1.10.10.10">
    <property type="entry name" value="Winged helix-like DNA-binding domain superfamily/Winged helix DNA-binding domain"/>
    <property type="match status" value="1"/>
</dbReference>
<gene>
    <name evidence="6" type="ORF">NIES46_40950</name>
</gene>
<evidence type="ECO:0000313" key="7">
    <source>
        <dbReference type="Proteomes" id="UP000326169"/>
    </source>
</evidence>
<dbReference type="PANTHER" id="PTHR30419:SF8">
    <property type="entry name" value="NITROGEN ASSIMILATION TRANSCRIPTIONAL ACTIVATOR-RELATED"/>
    <property type="match status" value="1"/>
</dbReference>
<dbReference type="InterPro" id="IPR005119">
    <property type="entry name" value="LysR_subst-bd"/>
</dbReference>
<proteinExistence type="inferred from homology"/>
<evidence type="ECO:0000256" key="4">
    <source>
        <dbReference type="ARBA" id="ARBA00023163"/>
    </source>
</evidence>
<dbReference type="RefSeq" id="WP_006616316.1">
    <property type="nucleotide sequence ID" value="NZ_BIMW01000166.1"/>
</dbReference>
<evidence type="ECO:0000256" key="1">
    <source>
        <dbReference type="ARBA" id="ARBA00009437"/>
    </source>
</evidence>
<dbReference type="GeneID" id="301684862"/>
<dbReference type="PRINTS" id="PR00039">
    <property type="entry name" value="HTHLYSR"/>
</dbReference>
<evidence type="ECO:0000256" key="3">
    <source>
        <dbReference type="ARBA" id="ARBA00023125"/>
    </source>
</evidence>
<keyword evidence="2" id="KW-0805">Transcription regulation</keyword>
<evidence type="ECO:0000256" key="2">
    <source>
        <dbReference type="ARBA" id="ARBA00023015"/>
    </source>
</evidence>
<dbReference type="EMBL" id="BIMW01000166">
    <property type="protein sequence ID" value="GCE96028.1"/>
    <property type="molecule type" value="Genomic_DNA"/>
</dbReference>
<reference evidence="6 7" key="1">
    <citation type="journal article" date="2019" name="J Genomics">
        <title>The Draft Genome of a Hydrogen-producing Cyanobacterium, Arthrospira platensis NIES-46.</title>
        <authorList>
            <person name="Suzuki S."/>
            <person name="Yamaguchi H."/>
            <person name="Kawachi M."/>
        </authorList>
    </citation>
    <scope>NUCLEOTIDE SEQUENCE [LARGE SCALE GENOMIC DNA]</scope>
    <source>
        <strain evidence="6 7">NIES-46</strain>
    </source>
</reference>
<dbReference type="InterPro" id="IPR036388">
    <property type="entry name" value="WH-like_DNA-bd_sf"/>
</dbReference>
<dbReference type="SUPFAM" id="SSF46785">
    <property type="entry name" value="Winged helix' DNA-binding domain"/>
    <property type="match status" value="1"/>
</dbReference>
<dbReference type="Gene3D" id="3.40.190.290">
    <property type="match status" value="1"/>
</dbReference>
<name>A0A5M3TDK3_LIMPL</name>
<dbReference type="InterPro" id="IPR000847">
    <property type="entry name" value="LysR_HTH_N"/>
</dbReference>
<feature type="domain" description="HTH lysR-type" evidence="5">
    <location>
        <begin position="1"/>
        <end position="58"/>
    </location>
</feature>
<dbReference type="CDD" id="cd05466">
    <property type="entry name" value="PBP2_LTTR_substrate"/>
    <property type="match status" value="1"/>
</dbReference>
<evidence type="ECO:0000259" key="5">
    <source>
        <dbReference type="PROSITE" id="PS50931"/>
    </source>
</evidence>
<accession>A0A5M3TDK3</accession>